<gene>
    <name evidence="1" type="ORF">ASU33_19535</name>
</gene>
<evidence type="ECO:0000313" key="2">
    <source>
        <dbReference type="Proteomes" id="UP000054223"/>
    </source>
</evidence>
<name>A0A9X0HNB1_SOLP1</name>
<sequence length="103" mass="11260">MRDLSSISPSPFMPIPYQPSAELLLAFGFVAHRSPPGQVRHSRPSACGQETIVLYADGEMTLLESVNGQLLYCFQGRVASEAELRVLLRQVNWPAEVATTVAS</sequence>
<comment type="caution">
    <text evidence="1">The sequence shown here is derived from an EMBL/GenBank/DDBJ whole genome shotgun (WGS) entry which is preliminary data.</text>
</comment>
<dbReference type="AlphaFoldDB" id="A0A9X0HNB1"/>
<protein>
    <submittedName>
        <fullName evidence="1">Uncharacterized protein</fullName>
    </submittedName>
</protein>
<evidence type="ECO:0000313" key="1">
    <source>
        <dbReference type="EMBL" id="KUG09018.1"/>
    </source>
</evidence>
<dbReference type="EMBL" id="LNAL01000005">
    <property type="protein sequence ID" value="KUG09018.1"/>
    <property type="molecule type" value="Genomic_DNA"/>
</dbReference>
<proteinExistence type="predicted"/>
<reference evidence="1 2" key="1">
    <citation type="submission" date="2015-11" db="EMBL/GenBank/DDBJ databases">
        <title>Solirubrum puertoriconensis gen. nov. an environmental bacteria isolated in Puerto Rico.</title>
        <authorList>
            <person name="Cuebas-Irizarry M.F."/>
            <person name="Montalvo-Rodriguez R."/>
        </authorList>
    </citation>
    <scope>NUCLEOTIDE SEQUENCE [LARGE SCALE GENOMIC DNA]</scope>
    <source>
        <strain evidence="1 2">MC1A</strain>
    </source>
</reference>
<accession>A0A9X0HNB1</accession>
<organism evidence="1 2">
    <name type="scientific">Solirubrum puertoriconensis</name>
    <dbReference type="NCBI Taxonomy" id="1751427"/>
    <lineage>
        <taxon>Bacteria</taxon>
        <taxon>Pseudomonadati</taxon>
        <taxon>Bacteroidota</taxon>
        <taxon>Cytophagia</taxon>
        <taxon>Cytophagales</taxon>
    </lineage>
</organism>
<keyword evidence="2" id="KW-1185">Reference proteome</keyword>
<dbReference type="Proteomes" id="UP000054223">
    <property type="component" value="Unassembled WGS sequence"/>
</dbReference>